<name>A0A922M314_SPOEX</name>
<reference evidence="2" key="1">
    <citation type="journal article" date="2021" name="G3 (Bethesda)">
        <title>Genome and transcriptome analysis of the beet armyworm Spodoptera exigua reveals targets for pest control. .</title>
        <authorList>
            <person name="Simon S."/>
            <person name="Breeschoten T."/>
            <person name="Jansen H.J."/>
            <person name="Dirks R.P."/>
            <person name="Schranz M.E."/>
            <person name="Ros V.I.D."/>
        </authorList>
    </citation>
    <scope>NUCLEOTIDE SEQUENCE</scope>
    <source>
        <strain evidence="2">TB_SE_WUR_2020</strain>
    </source>
</reference>
<evidence type="ECO:0000256" key="1">
    <source>
        <dbReference type="SAM" id="MobiDB-lite"/>
    </source>
</evidence>
<dbReference type="Gene3D" id="2.30.29.30">
    <property type="entry name" value="Pleckstrin-homology domain (PH domain)/Phosphotyrosine-binding domain (PTB)"/>
    <property type="match status" value="1"/>
</dbReference>
<dbReference type="EMBL" id="JACEFF010000866">
    <property type="protein sequence ID" value="KAH9629429.1"/>
    <property type="molecule type" value="Genomic_DNA"/>
</dbReference>
<dbReference type="Proteomes" id="UP000814243">
    <property type="component" value="Unassembled WGS sequence"/>
</dbReference>
<protein>
    <recommendedName>
        <fullName evidence="4">PH domain-containing protein</fullName>
    </recommendedName>
</protein>
<dbReference type="InterPro" id="IPR011993">
    <property type="entry name" value="PH-like_dom_sf"/>
</dbReference>
<organism evidence="2 3">
    <name type="scientific">Spodoptera exigua</name>
    <name type="common">Beet armyworm</name>
    <name type="synonym">Noctua fulgens</name>
    <dbReference type="NCBI Taxonomy" id="7107"/>
    <lineage>
        <taxon>Eukaryota</taxon>
        <taxon>Metazoa</taxon>
        <taxon>Ecdysozoa</taxon>
        <taxon>Arthropoda</taxon>
        <taxon>Hexapoda</taxon>
        <taxon>Insecta</taxon>
        <taxon>Pterygota</taxon>
        <taxon>Neoptera</taxon>
        <taxon>Endopterygota</taxon>
        <taxon>Lepidoptera</taxon>
        <taxon>Glossata</taxon>
        <taxon>Ditrysia</taxon>
        <taxon>Noctuoidea</taxon>
        <taxon>Noctuidae</taxon>
        <taxon>Amphipyrinae</taxon>
        <taxon>Spodoptera</taxon>
    </lineage>
</organism>
<proteinExistence type="predicted"/>
<evidence type="ECO:0008006" key="4">
    <source>
        <dbReference type="Google" id="ProtNLM"/>
    </source>
</evidence>
<dbReference type="AlphaFoldDB" id="A0A922M314"/>
<sequence>MSNILIYVVPSYPEPQLTKYFVYTGFADDLVTRRQKKDAQLGEEERAMRRVSYLKATWGDRLHLDSDVEPENDPQGLRGTTKKGEEEIAENAVEATEGDVQGNVQIKMVVSNGKRASDRSWKQVWAVLHGTKLYLYRHHPSQVGHIYKLQLLFISYLRPAIVIFQIKHYFT</sequence>
<dbReference type="SUPFAM" id="SSF50729">
    <property type="entry name" value="PH domain-like"/>
    <property type="match status" value="1"/>
</dbReference>
<comment type="caution">
    <text evidence="2">The sequence shown here is derived from an EMBL/GenBank/DDBJ whole genome shotgun (WGS) entry which is preliminary data.</text>
</comment>
<evidence type="ECO:0000313" key="2">
    <source>
        <dbReference type="EMBL" id="KAH9629429.1"/>
    </source>
</evidence>
<evidence type="ECO:0000313" key="3">
    <source>
        <dbReference type="Proteomes" id="UP000814243"/>
    </source>
</evidence>
<gene>
    <name evidence="2" type="ORF">HF086_013343</name>
</gene>
<accession>A0A922M314</accession>
<feature type="region of interest" description="Disordered" evidence="1">
    <location>
        <begin position="65"/>
        <end position="84"/>
    </location>
</feature>